<dbReference type="InterPro" id="IPR049382">
    <property type="entry name" value="FGGY_C_2"/>
</dbReference>
<dbReference type="PANTHER" id="PTHR43095:SF5">
    <property type="entry name" value="XYLULOSE KINASE"/>
    <property type="match status" value="1"/>
</dbReference>
<dbReference type="KEGG" id="ppso:QPJ95_17985"/>
<evidence type="ECO:0000256" key="3">
    <source>
        <dbReference type="ARBA" id="ARBA00022777"/>
    </source>
</evidence>
<keyword evidence="3 6" id="KW-0418">Kinase</keyword>
<dbReference type="PANTHER" id="PTHR43095">
    <property type="entry name" value="SUGAR KINASE"/>
    <property type="match status" value="1"/>
</dbReference>
<proteinExistence type="inferred from homology"/>
<dbReference type="Gene3D" id="3.30.420.40">
    <property type="match status" value="2"/>
</dbReference>
<dbReference type="InterPro" id="IPR043129">
    <property type="entry name" value="ATPase_NBD"/>
</dbReference>
<dbReference type="CDD" id="cd07772">
    <property type="entry name" value="ASKHA_NBD_FGGY_NaCK-like"/>
    <property type="match status" value="1"/>
</dbReference>
<evidence type="ECO:0000256" key="2">
    <source>
        <dbReference type="ARBA" id="ARBA00022679"/>
    </source>
</evidence>
<feature type="domain" description="Carbohydrate kinase FGGY N-terminal" evidence="4">
    <location>
        <begin position="8"/>
        <end position="241"/>
    </location>
</feature>
<evidence type="ECO:0000259" key="4">
    <source>
        <dbReference type="Pfam" id="PF00370"/>
    </source>
</evidence>
<dbReference type="Pfam" id="PF21546">
    <property type="entry name" value="FGGY_C_2"/>
    <property type="match status" value="1"/>
</dbReference>
<accession>A0A9Y2KZ63</accession>
<keyword evidence="7" id="KW-1185">Reference proteome</keyword>
<dbReference type="GO" id="GO:0016301">
    <property type="term" value="F:kinase activity"/>
    <property type="evidence" value="ECO:0007669"/>
    <property type="project" value="UniProtKB-KW"/>
</dbReference>
<dbReference type="EMBL" id="CP127247">
    <property type="protein sequence ID" value="WIY24442.1"/>
    <property type="molecule type" value="Genomic_DNA"/>
</dbReference>
<dbReference type="InterPro" id="IPR018484">
    <property type="entry name" value="FGGY_N"/>
</dbReference>
<dbReference type="InterPro" id="IPR050406">
    <property type="entry name" value="FGGY_Carb_Kinase"/>
</dbReference>
<protein>
    <submittedName>
        <fullName evidence="6">FGGY-family carbohydrate kinase</fullName>
        <ecNumber evidence="6">2.7.1.-</ecNumber>
    </submittedName>
</protein>
<keyword evidence="2 6" id="KW-0808">Transferase</keyword>
<dbReference type="Pfam" id="PF00370">
    <property type="entry name" value="FGGY_N"/>
    <property type="match status" value="1"/>
</dbReference>
<comment type="similarity">
    <text evidence="1">Belongs to the FGGY kinase family.</text>
</comment>
<evidence type="ECO:0000313" key="6">
    <source>
        <dbReference type="EMBL" id="WIY24442.1"/>
    </source>
</evidence>
<dbReference type="AlphaFoldDB" id="A0A9Y2KZ63"/>
<dbReference type="GO" id="GO:0005975">
    <property type="term" value="P:carbohydrate metabolic process"/>
    <property type="evidence" value="ECO:0007669"/>
    <property type="project" value="InterPro"/>
</dbReference>
<name>A0A9Y2KZ63_9RHOB</name>
<evidence type="ECO:0000256" key="1">
    <source>
        <dbReference type="ARBA" id="ARBA00009156"/>
    </source>
</evidence>
<evidence type="ECO:0000259" key="5">
    <source>
        <dbReference type="Pfam" id="PF21546"/>
    </source>
</evidence>
<evidence type="ECO:0000313" key="7">
    <source>
        <dbReference type="Proteomes" id="UP001238334"/>
    </source>
</evidence>
<dbReference type="Proteomes" id="UP001238334">
    <property type="component" value="Chromosome"/>
</dbReference>
<dbReference type="RefSeq" id="WP_270920793.1">
    <property type="nucleotide sequence ID" value="NZ_CP127247.1"/>
</dbReference>
<feature type="domain" description="Carbohydrate kinase FGGY C-terminal" evidence="5">
    <location>
        <begin position="250"/>
        <end position="423"/>
    </location>
</feature>
<dbReference type="SUPFAM" id="SSF53067">
    <property type="entry name" value="Actin-like ATPase domain"/>
    <property type="match status" value="1"/>
</dbReference>
<organism evidence="6 7">
    <name type="scientific">Parasedimentitalea psychrophila</name>
    <dbReference type="NCBI Taxonomy" id="2997337"/>
    <lineage>
        <taxon>Bacteria</taxon>
        <taxon>Pseudomonadati</taxon>
        <taxon>Pseudomonadota</taxon>
        <taxon>Alphaproteobacteria</taxon>
        <taxon>Rhodobacterales</taxon>
        <taxon>Paracoccaceae</taxon>
        <taxon>Parasedimentitalea</taxon>
    </lineage>
</organism>
<sequence length="460" mass="49765">MKSPRHIAVIDIGKTNVKLALVDLTTVSEIAVVTRPNVVRPGPPWPHFDAEGHWAFLLDALGQFHRDYGIDAISVTTHGASIVLLDENGDLAAPILDYEHDGLAETAAQYDAIRPPFEQTGSPRLANGLNVGAQLHWQFQADPELHARTAHILTYPQYWSHRLTGVVANDVTSMGCHTDLWRPLQGEFSDLVETLDISDKIAPVRKSTDILGPVLPKIATATGLPKGTPVICGIHDSNASLYSHVLTQKTPFSVVSTGTWVVVMAMGGTETVLDPSRDTLINVNALGEAVPSGRFMGGREFEQIQKGHPVEISPADVEWVLDQEIMLLPAVDPLSGPYQGMEMRWHGAYPSEGSGFRAVALSYYLALMTDTCLRLTGADGPIIVEGPFAHNAQYLAMLQAATGRPVLQSLSSTGTSIGAALLFVSDIEASKSKSIEAPETTLQMVAYAAQWRLRVERDLA</sequence>
<gene>
    <name evidence="6" type="ORF">QPJ95_17985</name>
</gene>
<dbReference type="EC" id="2.7.1.-" evidence="6"/>
<reference evidence="6 7" key="1">
    <citation type="submission" date="2023-06" db="EMBL/GenBank/DDBJ databases">
        <title>Parasedimentitalea psychrophila sp. nov., a psychrophilic bacterium isolated from deep-sea sediment.</title>
        <authorList>
            <person name="Li A."/>
        </authorList>
    </citation>
    <scope>NUCLEOTIDE SEQUENCE [LARGE SCALE GENOMIC DNA]</scope>
    <source>
        <strain evidence="6 7">QS115</strain>
    </source>
</reference>